<evidence type="ECO:0000313" key="4">
    <source>
        <dbReference type="EnsemblMetazoa" id="XP_019760538.1"/>
    </source>
</evidence>
<dbReference type="GO" id="GO:0008270">
    <property type="term" value="F:zinc ion binding"/>
    <property type="evidence" value="ECO:0007669"/>
    <property type="project" value="UniProtKB-KW"/>
</dbReference>
<protein>
    <recommendedName>
        <fullName evidence="3">C2H2-type domain-containing protein</fullName>
    </recommendedName>
</protein>
<dbReference type="InterPro" id="IPR013087">
    <property type="entry name" value="Znf_C2H2_type"/>
</dbReference>
<dbReference type="KEGG" id="dpa:109537971"/>
<proteinExistence type="predicted"/>
<dbReference type="EnsemblMetazoa" id="XM_019904979.1">
    <property type="protein sequence ID" value="XP_019760538.1"/>
    <property type="gene ID" value="LOC109537971"/>
</dbReference>
<feature type="region of interest" description="Disordered" evidence="2">
    <location>
        <begin position="528"/>
        <end position="580"/>
    </location>
</feature>
<evidence type="ECO:0000256" key="1">
    <source>
        <dbReference type="PROSITE-ProRule" id="PRU00042"/>
    </source>
</evidence>
<keyword evidence="5" id="KW-1185">Reference proteome</keyword>
<keyword evidence="1" id="KW-0863">Zinc-finger</keyword>
<evidence type="ECO:0000313" key="5">
    <source>
        <dbReference type="Proteomes" id="UP000019118"/>
    </source>
</evidence>
<keyword evidence="1" id="KW-0479">Metal-binding</keyword>
<feature type="compositionally biased region" description="Basic and acidic residues" evidence="2">
    <location>
        <begin position="529"/>
        <end position="549"/>
    </location>
</feature>
<reference evidence="5" key="1">
    <citation type="journal article" date="2013" name="Genome Biol.">
        <title>Draft genome of the mountain pine beetle, Dendroctonus ponderosae Hopkins, a major forest pest.</title>
        <authorList>
            <person name="Keeling C.I."/>
            <person name="Yuen M.M."/>
            <person name="Liao N.Y."/>
            <person name="Docking T.R."/>
            <person name="Chan S.K."/>
            <person name="Taylor G.A."/>
            <person name="Palmquist D.L."/>
            <person name="Jackman S.D."/>
            <person name="Nguyen A."/>
            <person name="Li M."/>
            <person name="Henderson H."/>
            <person name="Janes J.K."/>
            <person name="Zhao Y."/>
            <person name="Pandoh P."/>
            <person name="Moore R."/>
            <person name="Sperling F.A."/>
            <person name="Huber D.P."/>
            <person name="Birol I."/>
            <person name="Jones S.J."/>
            <person name="Bohlmann J."/>
        </authorList>
    </citation>
    <scope>NUCLEOTIDE SEQUENCE</scope>
</reference>
<feature type="compositionally biased region" description="Polar residues" evidence="2">
    <location>
        <begin position="552"/>
        <end position="565"/>
    </location>
</feature>
<organism evidence="4 5">
    <name type="scientific">Dendroctonus ponderosae</name>
    <name type="common">Mountain pine beetle</name>
    <dbReference type="NCBI Taxonomy" id="77166"/>
    <lineage>
        <taxon>Eukaryota</taxon>
        <taxon>Metazoa</taxon>
        <taxon>Ecdysozoa</taxon>
        <taxon>Arthropoda</taxon>
        <taxon>Hexapoda</taxon>
        <taxon>Insecta</taxon>
        <taxon>Pterygota</taxon>
        <taxon>Neoptera</taxon>
        <taxon>Endopterygota</taxon>
        <taxon>Coleoptera</taxon>
        <taxon>Polyphaga</taxon>
        <taxon>Cucujiformia</taxon>
        <taxon>Curculionidae</taxon>
        <taxon>Scolytinae</taxon>
        <taxon>Dendroctonus</taxon>
    </lineage>
</organism>
<feature type="region of interest" description="Disordered" evidence="2">
    <location>
        <begin position="172"/>
        <end position="194"/>
    </location>
</feature>
<dbReference type="AlphaFoldDB" id="A0AAR5PHK7"/>
<sequence length="851" mass="96197">MNRFIENYCRLCPKAFCCKNCRCKHETDYHSVISQCDICIYGTFVFENIDENILQHIKETHLPLNCLYCKRVFSCIEEIIQHKKCPVHYKSDSPKTPLFKPPEILISADDQDSPILQELQRNQALNFIFKLATSTPMQNTETENFHKSKDDAITPSERFQISNKSIIKKTQTLRKSDESSKRRVTFSETTGTTHSIEYNSHETEQTYSSKNPHILEDESANTRSLSTPDMAIKAIPADEFYSAKSEINQSSVKVQKSRYDGNKTSVMNLEDISTPVCIPKQSEIVRSQLDIYKDVKVKDAGASNQIHSESDNDLPSEVKQIIRNNNGSEMEICSPISEEQKMVPSLSAKFPKTELSDSESLYTPKMVLPTETFYSAKSEVDKSPTKKENSKSERKKNSLLQYDDISTPVCAPKSYQGVSAKVEIKEAEDTELDIADQTSCKSSYFLEKEVEHASTNIHEISMELCSPYQTSYKRSNSLANEAEDETTNSHEKSTEMCSTYLTNAVTKQQTVSTEAKVQILHYTQHAKLKLNDDSDSPNKMESDSTEDRTIYTPASQTLWHSATNLEDNDSDKENIPHDEDKDVNVDLVKETEGRRVSIVMPTPVLKRTDVQMKIRLPVHFASTPVSSIEEVKEGPVSAIENVDSRVPPRTPYETPQASCSQFIGMKTFGSRIEPYSKIEAGPSNIKDKFGSSSAKHGHNMQKEMGGYHQINGKQNITETSVHFTSTSSMTESNLWSSMTRVVRSVLGLSKKNEDCSVSIVSTSMKRQLSEEEMDVFELPQRKRFKYSDIKGRKPIRSASLLLPTLSSEVATFEFVGSVRTLYNCARTTKCDKYTQTDDSLMYAWFSSNGLQ</sequence>
<dbReference type="PROSITE" id="PS00028">
    <property type="entry name" value="ZINC_FINGER_C2H2_1"/>
    <property type="match status" value="2"/>
</dbReference>
<evidence type="ECO:0000259" key="3">
    <source>
        <dbReference type="PROSITE" id="PS50157"/>
    </source>
</evidence>
<name>A0AAR5PHK7_DENPD</name>
<feature type="compositionally biased region" description="Basic and acidic residues" evidence="2">
    <location>
        <begin position="571"/>
        <end position="580"/>
    </location>
</feature>
<feature type="domain" description="C2H2-type" evidence="3">
    <location>
        <begin position="64"/>
        <end position="93"/>
    </location>
</feature>
<dbReference type="GeneID" id="109537971"/>
<reference evidence="4" key="2">
    <citation type="submission" date="2024-08" db="UniProtKB">
        <authorList>
            <consortium name="EnsemblMetazoa"/>
        </authorList>
    </citation>
    <scope>IDENTIFICATION</scope>
</reference>
<feature type="compositionally biased region" description="Basic and acidic residues" evidence="2">
    <location>
        <begin position="378"/>
        <end position="396"/>
    </location>
</feature>
<dbReference type="Proteomes" id="UP000019118">
    <property type="component" value="Unassembled WGS sequence"/>
</dbReference>
<dbReference type="PROSITE" id="PS50157">
    <property type="entry name" value="ZINC_FINGER_C2H2_2"/>
    <property type="match status" value="1"/>
</dbReference>
<evidence type="ECO:0000256" key="2">
    <source>
        <dbReference type="SAM" id="MobiDB-lite"/>
    </source>
</evidence>
<accession>A0AAR5PHK7</accession>
<feature type="region of interest" description="Disordered" evidence="2">
    <location>
        <begin position="377"/>
        <end position="398"/>
    </location>
</feature>
<keyword evidence="1" id="KW-0862">Zinc</keyword>